<evidence type="ECO:0000256" key="1">
    <source>
        <dbReference type="SAM" id="Phobius"/>
    </source>
</evidence>
<keyword evidence="1" id="KW-0472">Membrane</keyword>
<reference evidence="2" key="2">
    <citation type="submission" date="2012-12" db="EMBL/GenBank/DDBJ databases">
        <title>Region harboring genes involved in magnetosome formation of Candidatus Desulfamplus magnetosmortis.</title>
        <authorList>
            <person name="Lefevre C.T."/>
            <person name="Bazylinski D.A."/>
        </authorList>
    </citation>
    <scope>NUCLEOTIDE SEQUENCE</scope>
    <source>
        <strain evidence="2">BW-1</strain>
    </source>
</reference>
<dbReference type="Proteomes" id="UP000191931">
    <property type="component" value="Unassembled WGS sequence"/>
</dbReference>
<dbReference type="AlphaFoldDB" id="L0R5A2"/>
<organism evidence="2">
    <name type="scientific">Desulfamplus magnetovallimortis</name>
    <dbReference type="NCBI Taxonomy" id="1246637"/>
    <lineage>
        <taxon>Bacteria</taxon>
        <taxon>Pseudomonadati</taxon>
        <taxon>Thermodesulfobacteriota</taxon>
        <taxon>Desulfobacteria</taxon>
        <taxon>Desulfobacterales</taxon>
        <taxon>Desulfobacteraceae</taxon>
        <taxon>Desulfamplus</taxon>
    </lineage>
</organism>
<gene>
    <name evidence="2" type="primary">mamI-5</name>
    <name evidence="2" type="ORF">DEMABW1_80107</name>
    <name evidence="3" type="ORF">MTBBW1_80107</name>
</gene>
<keyword evidence="4" id="KW-1185">Reference proteome</keyword>
<feature type="transmembrane region" description="Helical" evidence="1">
    <location>
        <begin position="34"/>
        <end position="55"/>
    </location>
</feature>
<accession>L0R5A2</accession>
<dbReference type="NCBIfam" id="NF040963">
    <property type="entry name" value="MamI"/>
    <property type="match status" value="1"/>
</dbReference>
<dbReference type="EMBL" id="FWEV01000325">
    <property type="protein sequence ID" value="SLM32766.1"/>
    <property type="molecule type" value="Genomic_DNA"/>
</dbReference>
<proteinExistence type="predicted"/>
<feature type="transmembrane region" description="Helical" evidence="1">
    <location>
        <begin position="7"/>
        <end position="28"/>
    </location>
</feature>
<evidence type="ECO:0000313" key="4">
    <source>
        <dbReference type="Proteomes" id="UP000191931"/>
    </source>
</evidence>
<evidence type="ECO:0000313" key="2">
    <source>
        <dbReference type="EMBL" id="CCO06715.1"/>
    </source>
</evidence>
<dbReference type="Pfam" id="PF26391">
    <property type="entry name" value="MamI"/>
    <property type="match status" value="1"/>
</dbReference>
<dbReference type="STRING" id="1246637.MTBBW1_80107"/>
<protein>
    <submittedName>
        <fullName evidence="2">Putative membrane protein, magnetosome protein MamI. Homolog to mamI of MV-1</fullName>
    </submittedName>
</protein>
<name>L0R5A2_9BACT</name>
<dbReference type="EMBL" id="HF547348">
    <property type="protein sequence ID" value="CCO06715.1"/>
    <property type="molecule type" value="Genomic_DNA"/>
</dbReference>
<evidence type="ECO:0000313" key="3">
    <source>
        <dbReference type="EMBL" id="SLM32766.1"/>
    </source>
</evidence>
<dbReference type="InterPro" id="IPR058806">
    <property type="entry name" value="MamI"/>
</dbReference>
<reference evidence="2" key="1">
    <citation type="submission" date="2012-10" db="EMBL/GenBank/DDBJ databases">
        <authorList>
            <person name="Lefevre C."/>
        </authorList>
    </citation>
    <scope>NUCLEOTIDE SEQUENCE</scope>
    <source>
        <strain evidence="2">BW-1</strain>
    </source>
</reference>
<dbReference type="RefSeq" id="WP_080798292.1">
    <property type="nucleotide sequence ID" value="NZ_LT828540.1"/>
</dbReference>
<keyword evidence="1" id="KW-0812">Transmembrane</keyword>
<keyword evidence="1" id="KW-1133">Transmembrane helix</keyword>
<sequence>MTTIFQIMIGIILLALGVYGILVHWWALVDLASVVIPVCLVFFGVLSVLTGISTIRENRQE</sequence>
<reference evidence="3 4" key="3">
    <citation type="submission" date="2017-03" db="EMBL/GenBank/DDBJ databases">
        <authorList>
            <person name="Afonso C.L."/>
            <person name="Miller P.J."/>
            <person name="Scott M.A."/>
            <person name="Spackman E."/>
            <person name="Goraichik I."/>
            <person name="Dimitrov K.M."/>
            <person name="Suarez D.L."/>
            <person name="Swayne D.E."/>
        </authorList>
    </citation>
    <scope>NUCLEOTIDE SEQUENCE [LARGE SCALE GENOMIC DNA]</scope>
    <source>
        <strain evidence="3">PRJEB14757</strain>
    </source>
</reference>